<dbReference type="InterPro" id="IPR036390">
    <property type="entry name" value="WH_DNA-bd_sf"/>
</dbReference>
<reference evidence="5 6" key="1">
    <citation type="submission" date="2016-01" db="EMBL/GenBank/DDBJ databases">
        <title>The new phylogeny of the genus Mycobacterium.</title>
        <authorList>
            <person name="Tarcisio F."/>
            <person name="Conor M."/>
            <person name="Antonella G."/>
            <person name="Elisabetta G."/>
            <person name="Giulia F.S."/>
            <person name="Sara T."/>
            <person name="Anna F."/>
            <person name="Clotilde B."/>
            <person name="Roberto B."/>
            <person name="Veronica D.S."/>
            <person name="Fabio R."/>
            <person name="Monica P."/>
            <person name="Olivier J."/>
            <person name="Enrico T."/>
            <person name="Nicola S."/>
        </authorList>
    </citation>
    <scope>NUCLEOTIDE SEQUENCE [LARGE SCALE GENOMIC DNA]</scope>
    <source>
        <strain evidence="5 6">DSM 45541</strain>
    </source>
</reference>
<dbReference type="Pfam" id="PF07729">
    <property type="entry name" value="FCD"/>
    <property type="match status" value="1"/>
</dbReference>
<dbReference type="GO" id="GO:0003700">
    <property type="term" value="F:DNA-binding transcription factor activity"/>
    <property type="evidence" value="ECO:0007669"/>
    <property type="project" value="InterPro"/>
</dbReference>
<dbReference type="AlphaFoldDB" id="A0A1X1WFT9"/>
<organism evidence="5 6">
    <name type="scientific">Mycolicibacterium iranicum</name>
    <name type="common">Mycobacterium iranicum</name>
    <dbReference type="NCBI Taxonomy" id="912594"/>
    <lineage>
        <taxon>Bacteria</taxon>
        <taxon>Bacillati</taxon>
        <taxon>Actinomycetota</taxon>
        <taxon>Actinomycetes</taxon>
        <taxon>Mycobacteriales</taxon>
        <taxon>Mycobacteriaceae</taxon>
        <taxon>Mycolicibacterium</taxon>
    </lineage>
</organism>
<accession>A0A1X1WFT9</accession>
<keyword evidence="2" id="KW-0238">DNA-binding</keyword>
<dbReference type="GO" id="GO:0003677">
    <property type="term" value="F:DNA binding"/>
    <property type="evidence" value="ECO:0007669"/>
    <property type="project" value="UniProtKB-KW"/>
</dbReference>
<evidence type="ECO:0000256" key="1">
    <source>
        <dbReference type="ARBA" id="ARBA00023015"/>
    </source>
</evidence>
<keyword evidence="3" id="KW-0804">Transcription</keyword>
<dbReference type="SUPFAM" id="SSF48008">
    <property type="entry name" value="GntR ligand-binding domain-like"/>
    <property type="match status" value="1"/>
</dbReference>
<feature type="domain" description="HTH gntR-type" evidence="4">
    <location>
        <begin position="15"/>
        <end position="82"/>
    </location>
</feature>
<proteinExistence type="predicted"/>
<dbReference type="Gene3D" id="1.20.120.530">
    <property type="entry name" value="GntR ligand-binding domain-like"/>
    <property type="match status" value="1"/>
</dbReference>
<dbReference type="Proteomes" id="UP000193622">
    <property type="component" value="Unassembled WGS sequence"/>
</dbReference>
<evidence type="ECO:0000256" key="2">
    <source>
        <dbReference type="ARBA" id="ARBA00023125"/>
    </source>
</evidence>
<evidence type="ECO:0000313" key="6">
    <source>
        <dbReference type="Proteomes" id="UP000193622"/>
    </source>
</evidence>
<dbReference type="InterPro" id="IPR036388">
    <property type="entry name" value="WH-like_DNA-bd_sf"/>
</dbReference>
<dbReference type="InterPro" id="IPR000524">
    <property type="entry name" value="Tscrpt_reg_HTH_GntR"/>
</dbReference>
<comment type="caution">
    <text evidence="5">The sequence shown here is derived from an EMBL/GenBank/DDBJ whole genome shotgun (WGS) entry which is preliminary data.</text>
</comment>
<dbReference type="InterPro" id="IPR011711">
    <property type="entry name" value="GntR_C"/>
</dbReference>
<dbReference type="Gene3D" id="1.10.10.10">
    <property type="entry name" value="Winged helix-like DNA-binding domain superfamily/Winged helix DNA-binding domain"/>
    <property type="match status" value="1"/>
</dbReference>
<dbReference type="RefSeq" id="WP_085176503.1">
    <property type="nucleotide sequence ID" value="NZ_LQPC01000041.1"/>
</dbReference>
<keyword evidence="1" id="KW-0805">Transcription regulation</keyword>
<evidence type="ECO:0000313" key="5">
    <source>
        <dbReference type="EMBL" id="ORV85485.1"/>
    </source>
</evidence>
<sequence>MSVPTTRTDARPARTSAGQRAYEWIRDAILRGDFAEGEFIDEVALSERVNTSRTPVREALQRLQVERYIDLLPRRGAQVRVVTAVEMREIYQARILLESDALRGICRRHAGAPEEAEALLAEMEQAGEARDWNAYAQLDYRFHAAIVRHHGNAVIADLYDALQPRQVRLGTRTMMEAPGRLPTIAGEHRQLVAAMAAHDADTCVSVLSTHLREVPELVDAFGGNG</sequence>
<dbReference type="SUPFAM" id="SSF46785">
    <property type="entry name" value="Winged helix' DNA-binding domain"/>
    <property type="match status" value="1"/>
</dbReference>
<dbReference type="SMART" id="SM00345">
    <property type="entry name" value="HTH_GNTR"/>
    <property type="match status" value="1"/>
</dbReference>
<dbReference type="PANTHER" id="PTHR43537">
    <property type="entry name" value="TRANSCRIPTIONAL REGULATOR, GNTR FAMILY"/>
    <property type="match status" value="1"/>
</dbReference>
<evidence type="ECO:0000259" key="4">
    <source>
        <dbReference type="PROSITE" id="PS50949"/>
    </source>
</evidence>
<dbReference type="EMBL" id="LQPC01000041">
    <property type="protein sequence ID" value="ORV85485.1"/>
    <property type="molecule type" value="Genomic_DNA"/>
</dbReference>
<dbReference type="CDD" id="cd07377">
    <property type="entry name" value="WHTH_GntR"/>
    <property type="match status" value="1"/>
</dbReference>
<evidence type="ECO:0000256" key="3">
    <source>
        <dbReference type="ARBA" id="ARBA00023163"/>
    </source>
</evidence>
<dbReference type="InterPro" id="IPR008920">
    <property type="entry name" value="TF_FadR/GntR_C"/>
</dbReference>
<protein>
    <submittedName>
        <fullName evidence="5">GntR family transcriptional regulator</fullName>
    </submittedName>
</protein>
<name>A0A1X1WFT9_MYCIR</name>
<dbReference type="PANTHER" id="PTHR43537:SF24">
    <property type="entry name" value="GLUCONATE OPERON TRANSCRIPTIONAL REPRESSOR"/>
    <property type="match status" value="1"/>
</dbReference>
<gene>
    <name evidence="5" type="ORF">AWC12_20465</name>
</gene>
<dbReference type="SMART" id="SM00895">
    <property type="entry name" value="FCD"/>
    <property type="match status" value="1"/>
</dbReference>
<dbReference type="Pfam" id="PF00392">
    <property type="entry name" value="GntR"/>
    <property type="match status" value="1"/>
</dbReference>
<dbReference type="PROSITE" id="PS50949">
    <property type="entry name" value="HTH_GNTR"/>
    <property type="match status" value="1"/>
</dbReference>